<keyword evidence="3" id="KW-1185">Reference proteome</keyword>
<gene>
    <name evidence="2" type="ORF">Taro_019706</name>
</gene>
<reference evidence="2" key="1">
    <citation type="submission" date="2017-07" db="EMBL/GenBank/DDBJ databases">
        <title>Taro Niue Genome Assembly and Annotation.</title>
        <authorList>
            <person name="Atibalentja N."/>
            <person name="Keating K."/>
            <person name="Fields C.J."/>
        </authorList>
    </citation>
    <scope>NUCLEOTIDE SEQUENCE</scope>
    <source>
        <strain evidence="2">Niue_2</strain>
        <tissue evidence="2">Leaf</tissue>
    </source>
</reference>
<feature type="region of interest" description="Disordered" evidence="1">
    <location>
        <begin position="208"/>
        <end position="227"/>
    </location>
</feature>
<evidence type="ECO:0000313" key="3">
    <source>
        <dbReference type="Proteomes" id="UP000652761"/>
    </source>
</evidence>
<comment type="caution">
    <text evidence="2">The sequence shown here is derived from an EMBL/GenBank/DDBJ whole genome shotgun (WGS) entry which is preliminary data.</text>
</comment>
<evidence type="ECO:0000313" key="2">
    <source>
        <dbReference type="EMBL" id="MQL87171.1"/>
    </source>
</evidence>
<name>A0A843UUK4_COLES</name>
<protein>
    <submittedName>
        <fullName evidence="2">Uncharacterized protein</fullName>
    </submittedName>
</protein>
<dbReference type="EMBL" id="NMUH01000958">
    <property type="protein sequence ID" value="MQL87171.1"/>
    <property type="molecule type" value="Genomic_DNA"/>
</dbReference>
<accession>A0A843UUK4</accession>
<proteinExistence type="predicted"/>
<organism evidence="2 3">
    <name type="scientific">Colocasia esculenta</name>
    <name type="common">Wild taro</name>
    <name type="synonym">Arum esculentum</name>
    <dbReference type="NCBI Taxonomy" id="4460"/>
    <lineage>
        <taxon>Eukaryota</taxon>
        <taxon>Viridiplantae</taxon>
        <taxon>Streptophyta</taxon>
        <taxon>Embryophyta</taxon>
        <taxon>Tracheophyta</taxon>
        <taxon>Spermatophyta</taxon>
        <taxon>Magnoliopsida</taxon>
        <taxon>Liliopsida</taxon>
        <taxon>Araceae</taxon>
        <taxon>Aroideae</taxon>
        <taxon>Colocasieae</taxon>
        <taxon>Colocasia</taxon>
    </lineage>
</organism>
<sequence>MEWVHQKFCLLVVSSTSPGLCCSSLDRTTQSHLSFVVVRWREVHNIYFFSCGSLLVGFAFGRPKRRVVCEEHFNFRHDRIELVETLDNSAQELFTHICRQPSMTYGNGILLGRWIVTSLAKISPSLDEIESGLPFSLFQGVEFSQRHFSFGHLERIEWRRTQRREGDRKTREARKDRNLGLAPWRTKVGVKRERRRCFGRRERKRRRGFPFKESGLKPNPMLCNKSI</sequence>
<dbReference type="AlphaFoldDB" id="A0A843UUK4"/>
<dbReference type="Proteomes" id="UP000652761">
    <property type="component" value="Unassembled WGS sequence"/>
</dbReference>
<evidence type="ECO:0000256" key="1">
    <source>
        <dbReference type="SAM" id="MobiDB-lite"/>
    </source>
</evidence>